<feature type="domain" description="Protein kinase" evidence="4">
    <location>
        <begin position="48"/>
        <end position="320"/>
    </location>
</feature>
<dbReference type="Gene3D" id="1.10.510.10">
    <property type="entry name" value="Transferase(Phosphotransferase) domain 1"/>
    <property type="match status" value="1"/>
</dbReference>
<dbReference type="InterPro" id="IPR011009">
    <property type="entry name" value="Kinase-like_dom_sf"/>
</dbReference>
<evidence type="ECO:0000256" key="2">
    <source>
        <dbReference type="SAM" id="MobiDB-lite"/>
    </source>
</evidence>
<dbReference type="InterPro" id="IPR000719">
    <property type="entry name" value="Prot_kinase_dom"/>
</dbReference>
<evidence type="ECO:0000256" key="3">
    <source>
        <dbReference type="SAM" id="Phobius"/>
    </source>
</evidence>
<dbReference type="InterPro" id="IPR053235">
    <property type="entry name" value="Ser_Thr_kinase"/>
</dbReference>
<reference evidence="5 6" key="1">
    <citation type="submission" date="2024-04" db="EMBL/GenBank/DDBJ databases">
        <title>Genome sequencing and metabolic network reconstruction of aminoacids and betaine degradation by Anoxynatronum sibiricum.</title>
        <authorList>
            <person name="Detkova E.N."/>
            <person name="Boltjanskaja Y.V."/>
            <person name="Mardanov A.V."/>
            <person name="Kevbrin V."/>
        </authorList>
    </citation>
    <scope>NUCLEOTIDE SEQUENCE [LARGE SCALE GENOMIC DNA]</scope>
    <source>
        <strain evidence="5 6">Z-7981</strain>
    </source>
</reference>
<evidence type="ECO:0000256" key="1">
    <source>
        <dbReference type="PROSITE-ProRule" id="PRU10141"/>
    </source>
</evidence>
<dbReference type="SUPFAM" id="SSF56112">
    <property type="entry name" value="Protein kinase-like (PK-like)"/>
    <property type="match status" value="1"/>
</dbReference>
<dbReference type="PROSITE" id="PS00107">
    <property type="entry name" value="PROTEIN_KINASE_ATP"/>
    <property type="match status" value="1"/>
</dbReference>
<gene>
    <name evidence="5" type="ORF">AAIG11_14565</name>
</gene>
<comment type="caution">
    <text evidence="5">The sequence shown here is derived from an EMBL/GenBank/DDBJ whole genome shotgun (WGS) entry which is preliminary data.</text>
</comment>
<evidence type="ECO:0000313" key="5">
    <source>
        <dbReference type="EMBL" id="MEN1761707.1"/>
    </source>
</evidence>
<keyword evidence="1" id="KW-0067">ATP-binding</keyword>
<dbReference type="InterPro" id="IPR017441">
    <property type="entry name" value="Protein_kinase_ATP_BS"/>
</dbReference>
<evidence type="ECO:0000313" key="6">
    <source>
        <dbReference type="Proteomes" id="UP001407405"/>
    </source>
</evidence>
<dbReference type="InterPro" id="IPR008266">
    <property type="entry name" value="Tyr_kinase_AS"/>
</dbReference>
<evidence type="ECO:0000259" key="4">
    <source>
        <dbReference type="PROSITE" id="PS50011"/>
    </source>
</evidence>
<dbReference type="PANTHER" id="PTHR24361">
    <property type="entry name" value="MITOGEN-ACTIVATED KINASE KINASE KINASE"/>
    <property type="match status" value="1"/>
</dbReference>
<accession>A0ABU9VX22</accession>
<name>A0ABU9VX22_9CLOT</name>
<organism evidence="5 6">
    <name type="scientific">Anoxynatronum sibiricum</name>
    <dbReference type="NCBI Taxonomy" id="210623"/>
    <lineage>
        <taxon>Bacteria</taxon>
        <taxon>Bacillati</taxon>
        <taxon>Bacillota</taxon>
        <taxon>Clostridia</taxon>
        <taxon>Eubacteriales</taxon>
        <taxon>Clostridiaceae</taxon>
        <taxon>Anoxynatronum</taxon>
    </lineage>
</organism>
<dbReference type="PANTHER" id="PTHR24361:SF613">
    <property type="entry name" value="NUCLEAR RECEPTOR-BINDING PROTEIN-RELATED"/>
    <property type="match status" value="1"/>
</dbReference>
<keyword evidence="1" id="KW-0547">Nucleotide-binding</keyword>
<dbReference type="Pfam" id="PF16472">
    <property type="entry name" value="DUF5050"/>
    <property type="match status" value="1"/>
</dbReference>
<dbReference type="PROSITE" id="PS50011">
    <property type="entry name" value="PROTEIN_KINASE_DOM"/>
    <property type="match status" value="1"/>
</dbReference>
<feature type="region of interest" description="Disordered" evidence="2">
    <location>
        <begin position="376"/>
        <end position="405"/>
    </location>
</feature>
<keyword evidence="3" id="KW-1133">Transmembrane helix</keyword>
<feature type="transmembrane region" description="Helical" evidence="3">
    <location>
        <begin position="417"/>
        <end position="436"/>
    </location>
</feature>
<dbReference type="Pfam" id="PF00069">
    <property type="entry name" value="Pkinase"/>
    <property type="match status" value="1"/>
</dbReference>
<dbReference type="PROSITE" id="PS00109">
    <property type="entry name" value="PROTEIN_KINASE_TYR"/>
    <property type="match status" value="1"/>
</dbReference>
<dbReference type="RefSeq" id="WP_343186991.1">
    <property type="nucleotide sequence ID" value="NZ_JBCITM010000020.1"/>
</dbReference>
<keyword evidence="3" id="KW-0812">Transmembrane</keyword>
<dbReference type="SUPFAM" id="SSF69304">
    <property type="entry name" value="Tricorn protease N-terminal domain"/>
    <property type="match status" value="1"/>
</dbReference>
<dbReference type="Gene3D" id="3.30.200.20">
    <property type="entry name" value="Phosphorylase Kinase, domain 1"/>
    <property type="match status" value="1"/>
</dbReference>
<sequence>MDEIRHICLNCMGNKGENQECPECGHSKDLTVTEPVHLKPGTVLNGKFLIGKVLGHGGFGITYLGWDLILEIKLAIKEYFPQDLVSRTPDYNHVSVYTGDARNHFEHGLKKFMEEAKVLAKFDDHPGIVSVREYFKENQTAYMVMNYVEGMTLQQYVAQKGNVLPWKTALGLMMPVLDALHEIHEAGILHRDISPDNIYITKEGRAKLLDFGAARTASLDQQKSLSVLLRPGYAPEEQYRTKGIQGPWTDIYAAAGTLYRLVTGEVPLEAMERLLDDSLKKPSDMGISLPETFELALMKALAIRSTDRYQNVKEFQSDFKVDLSAVLFTEVDLDIGKENILSSSSETNGKCNDQVESFSSGYNVDDNDNDKIMTEEKSNNEINEPVDGKVTPANQNNIDSARSSDYEKKRSDKQIKAILAVIVILVIIFGALLGNWHDMFNNKSANSDDIDANTTTSSGVVVNEKVVGESPRLAVDYFSSDWAYMTENIDQQDVMSGYRLIRRGVVNGPLRSESVVNDVLDHSTIIVTDTYIFYVNGDDGSALYKVKKDGSNRRKIANGHVSSLNYYDNAIFFQQSFNQFSPGIIHAYSLHNDQLFRISDDLSNLNHVENGWIYYSDENFHLYRMTTAGILKSIVINEEGLVNFFYDGWIYYISFEDNWRLYRIMTDGSGRTKLTDISVWYAFNPEYDGWISYTERDHLGPTDRRFKMLPDGSRNQFVE</sequence>
<dbReference type="Proteomes" id="UP001407405">
    <property type="component" value="Unassembled WGS sequence"/>
</dbReference>
<dbReference type="InterPro" id="IPR032485">
    <property type="entry name" value="LRP1-like_beta_prop"/>
</dbReference>
<proteinExistence type="predicted"/>
<feature type="binding site" evidence="1">
    <location>
        <position position="77"/>
    </location>
    <ligand>
        <name>ATP</name>
        <dbReference type="ChEBI" id="CHEBI:30616"/>
    </ligand>
</feature>
<dbReference type="CDD" id="cd14014">
    <property type="entry name" value="STKc_PknB_like"/>
    <property type="match status" value="1"/>
</dbReference>
<protein>
    <submittedName>
        <fullName evidence="5">DUF5050 domain-containing protein</fullName>
    </submittedName>
</protein>
<keyword evidence="3" id="KW-0472">Membrane</keyword>
<dbReference type="EMBL" id="JBCITM010000020">
    <property type="protein sequence ID" value="MEN1761707.1"/>
    <property type="molecule type" value="Genomic_DNA"/>
</dbReference>
<keyword evidence="6" id="KW-1185">Reference proteome</keyword>
<feature type="compositionally biased region" description="Polar residues" evidence="2">
    <location>
        <begin position="392"/>
        <end position="401"/>
    </location>
</feature>